<evidence type="ECO:0000313" key="3">
    <source>
        <dbReference type="Proteomes" id="UP000186817"/>
    </source>
</evidence>
<feature type="compositionally biased region" description="Polar residues" evidence="1">
    <location>
        <begin position="1714"/>
        <end position="1724"/>
    </location>
</feature>
<dbReference type="OrthoDB" id="409931at2759"/>
<keyword evidence="3" id="KW-1185">Reference proteome</keyword>
<feature type="compositionally biased region" description="Polar residues" evidence="1">
    <location>
        <begin position="1478"/>
        <end position="1501"/>
    </location>
</feature>
<feature type="region of interest" description="Disordered" evidence="1">
    <location>
        <begin position="108"/>
        <end position="146"/>
    </location>
</feature>
<feature type="compositionally biased region" description="Low complexity" evidence="1">
    <location>
        <begin position="544"/>
        <end position="560"/>
    </location>
</feature>
<proteinExistence type="predicted"/>
<feature type="compositionally biased region" description="Basic and acidic residues" evidence="1">
    <location>
        <begin position="1008"/>
        <end position="1027"/>
    </location>
</feature>
<feature type="compositionally biased region" description="Polar residues" evidence="1">
    <location>
        <begin position="108"/>
        <end position="125"/>
    </location>
</feature>
<evidence type="ECO:0008006" key="4">
    <source>
        <dbReference type="Google" id="ProtNLM"/>
    </source>
</evidence>
<evidence type="ECO:0000256" key="1">
    <source>
        <dbReference type="SAM" id="MobiDB-lite"/>
    </source>
</evidence>
<feature type="compositionally biased region" description="Basic and acidic residues" evidence="1">
    <location>
        <begin position="32"/>
        <end position="51"/>
    </location>
</feature>
<feature type="region of interest" description="Disordered" evidence="1">
    <location>
        <begin position="543"/>
        <end position="569"/>
    </location>
</feature>
<reference evidence="2 3" key="1">
    <citation type="submission" date="2016-02" db="EMBL/GenBank/DDBJ databases">
        <title>Genome analysis of coral dinoflagellate symbionts highlights evolutionary adaptations to a symbiotic lifestyle.</title>
        <authorList>
            <person name="Aranda M."/>
            <person name="Li Y."/>
            <person name="Liew Y.J."/>
            <person name="Baumgarten S."/>
            <person name="Simakov O."/>
            <person name="Wilson M."/>
            <person name="Piel J."/>
            <person name="Ashoor H."/>
            <person name="Bougouffa S."/>
            <person name="Bajic V.B."/>
            <person name="Ryu T."/>
            <person name="Ravasi T."/>
            <person name="Bayer T."/>
            <person name="Micklem G."/>
            <person name="Kim H."/>
            <person name="Bhak J."/>
            <person name="Lajeunesse T.C."/>
            <person name="Voolstra C.R."/>
        </authorList>
    </citation>
    <scope>NUCLEOTIDE SEQUENCE [LARGE SCALE GENOMIC DNA]</scope>
    <source>
        <strain evidence="2 3">CCMP2467</strain>
    </source>
</reference>
<feature type="compositionally biased region" description="Low complexity" evidence="1">
    <location>
        <begin position="1650"/>
        <end position="1661"/>
    </location>
</feature>
<feature type="compositionally biased region" description="Low complexity" evidence="1">
    <location>
        <begin position="1502"/>
        <end position="1512"/>
    </location>
</feature>
<protein>
    <recommendedName>
        <fullName evidence="4">ZZ-type domain-containing protein</fullName>
    </recommendedName>
</protein>
<sequence length="1724" mass="193683">MPSPNSQLRSSRRLPSRLRETGAPATGSILQLREEATARAKARAQQEREQAQQEQPDSRTQAQGGEENPWWSRHYGEASWHSGEYWAEWSSWSPHSYRWQPVDASARASSSSEVPDNSQQVTVDNKNCPGGQEPQNREAEHENADRHVQAANKKILASMAPGNASIVMGFLSALPHPTSVLSRGTGGRDMGTQTDAVESRTVQTQTDGEVWADNRANLEEPTGLHLRRLHPGDRMELPLDEIPEAKAEPKDPAVTQPTADASTGQTDQESIIWSATSLVLLPTIRSRLNTQLPELFRLLTSLQDLQAGAHIASAREAQYYVALHGVFHDAPEIAVGNWVLSLAAELISPGICQYFKSDDTMALWGVSWKLGSYNYVKLRPVPPPGKLHNLRFLLTLANWNPPELTSPLITAERVARLEEDARCDPGGDYSIEVMMTAVRSTAMTRQIPEEEMVERMLAYPTYGVEPLPQYDVFNFIDYRQTAGARMYGRRPEGAEACLFRFNRISVQEKGIAARPFARAVAINLWRSHYAEAVRVRQTCELQEASPLSQASPTPSSPTRSPSRRSLKESADRTIMQMQLPLLEKSEALPFMWRCQLMEDMVVNRLRLRRARAHARCLLAALRCWHPFRALRMMRDVMAKIRRLQDFLRRAVIRLKATRVALKVQMLQIERDLIEKEQDEEPKEAKDSKDFCRRMSHKALDQKTQDQTKALLPDTWRTQAVNCLLRLRRHEQLQLLQEWRMDMATYHWEVQEWRRARSALTCPIMPPYPTHVPSSKELAKIIFEARRKCRNGAPPPITLSTAPKIEIEGTGLEWYPKEADAGQLHDQLDMMEEVIEPLVTPKGWQCLTVQSCQFHWLSWCQAWLALTAKEADDETTGVSLKTIDWLGLPTNFRSATLWRQAMPLGVEALEAAVDAALAAEDGRKSVYCLSPVVEALRTQAALAQSFLPGVSDNGSSRDYLRVTCAFERLVTKGSSPWFAQLADLLRGAAAEVMPILPRRPFAQSDFSESDARNEEADMEVHESGDPDKASSSGTGSTEEPKEDAAEMLDVEDMDVDDELSTPSITWLSALLSAILPLLTNALPRDQNEVAIIPHPHKMERQEAAEDTMNVHLGTSRWRPVFNTKKICDNCGTRITDRFYYHCSENCDIDFCQDCHTRSRELLDAFMAEVDEVNDENLSRRLFWVIDITERIGWHVLHLNAADRRRLAHELAFSWPTVLFEKLAQAAVDVVNARVVHVQDVKDIQSDERFWHAVGWLQFLYSTNELPCKTRRLEEQSSRGPKVDYELFVLDGINKCEPLSEFQRWRKHPGATVPKVLDVRRFKITNDFCSFLTHSNLVPVNFRRVCLLCDVWEQMQGRIVPLHLEVPREPQRLVHAVIERFCESLKDADLRQPWRQSTPSHQTYERDTMLLTPGDRLLLEQEEHGWNVRVEYLSPDAPTAIGHLRQRRCSLIAAERRAQPQATTRGTTPLVTIPEHGDTDNAQTQQHEPTDSRGASSSKYQEQATASASSSSSHEPPPSYCPQTRSKTSAARDQPREHVNTLSDGRSLHKSQKESQIPTQAAAAAAKPKAATPLAELLSDGRELRRGRHNQAPQGSNGGGPTTPTTTSIDTTPSFTTTTTSTTQPDGDDNSLMQSSQKRAPNKQQSGDIDITATSPTQNQTPTSPYPTPPEEGQVASDPDTATAVNLAAEASTPAMLEHDPGKGSNRGSWKFGASQKHTTTPKAEQ</sequence>
<feature type="region of interest" description="Disordered" evidence="1">
    <location>
        <begin position="1453"/>
        <end position="1724"/>
    </location>
</feature>
<organism evidence="2 3">
    <name type="scientific">Symbiodinium microadriaticum</name>
    <name type="common">Dinoflagellate</name>
    <name type="synonym">Zooxanthella microadriatica</name>
    <dbReference type="NCBI Taxonomy" id="2951"/>
    <lineage>
        <taxon>Eukaryota</taxon>
        <taxon>Sar</taxon>
        <taxon>Alveolata</taxon>
        <taxon>Dinophyceae</taxon>
        <taxon>Suessiales</taxon>
        <taxon>Symbiodiniaceae</taxon>
        <taxon>Symbiodinium</taxon>
    </lineage>
</organism>
<feature type="region of interest" description="Disordered" evidence="1">
    <location>
        <begin position="245"/>
        <end position="267"/>
    </location>
</feature>
<feature type="region of interest" description="Disordered" evidence="1">
    <location>
        <begin position="1"/>
        <end position="70"/>
    </location>
</feature>
<name>A0A1Q9ESZ2_SYMMI</name>
<feature type="compositionally biased region" description="Polar residues" evidence="1">
    <location>
        <begin position="1629"/>
        <end position="1645"/>
    </location>
</feature>
<feature type="compositionally biased region" description="Polar residues" evidence="1">
    <location>
        <begin position="1519"/>
        <end position="1529"/>
    </location>
</feature>
<evidence type="ECO:0000313" key="2">
    <source>
        <dbReference type="EMBL" id="OLQ10550.1"/>
    </source>
</evidence>
<feature type="compositionally biased region" description="Polar residues" evidence="1">
    <location>
        <begin position="191"/>
        <end position="206"/>
    </location>
</feature>
<feature type="compositionally biased region" description="Low complexity" evidence="1">
    <location>
        <begin position="1559"/>
        <end position="1573"/>
    </location>
</feature>
<dbReference type="EMBL" id="LSRX01000076">
    <property type="protein sequence ID" value="OLQ10550.1"/>
    <property type="molecule type" value="Genomic_DNA"/>
</dbReference>
<feature type="compositionally biased region" description="Polar residues" evidence="1">
    <location>
        <begin position="255"/>
        <end position="267"/>
    </location>
</feature>
<accession>A0A1Q9ESZ2</accession>
<feature type="compositionally biased region" description="Basic and acidic residues" evidence="1">
    <location>
        <begin position="135"/>
        <end position="146"/>
    </location>
</feature>
<feature type="region of interest" description="Disordered" evidence="1">
    <location>
        <begin position="182"/>
        <end position="206"/>
    </location>
</feature>
<feature type="compositionally biased region" description="Polar residues" evidence="1">
    <location>
        <begin position="1458"/>
        <end position="1468"/>
    </location>
</feature>
<dbReference type="Proteomes" id="UP000186817">
    <property type="component" value="Unassembled WGS sequence"/>
</dbReference>
<feature type="region of interest" description="Disordered" evidence="1">
    <location>
        <begin position="1002"/>
        <end position="1043"/>
    </location>
</feature>
<comment type="caution">
    <text evidence="2">The sequence shown here is derived from an EMBL/GenBank/DDBJ whole genome shotgun (WGS) entry which is preliminary data.</text>
</comment>
<gene>
    <name evidence="2" type="ORF">AK812_SmicGene5731</name>
</gene>
<feature type="compositionally biased region" description="Low complexity" evidence="1">
    <location>
        <begin position="1600"/>
        <end position="1623"/>
    </location>
</feature>
<dbReference type="SUPFAM" id="SSF57850">
    <property type="entry name" value="RING/U-box"/>
    <property type="match status" value="1"/>
</dbReference>